<sequence length="426" mass="48786">MSGINREHAVVLPTEILADIFVKCLPTPSESEYSWISVVDGFHTLSPSHAPLLVSSVCRRWREVALSTPRLWLSLDLHRKKHRKDTDRTGVLSSVLARSFPHPLSFDMHRSCHAGDVKEIIRHCERWGAVEFLLPENDPHVFDEVRGRLPRLEKFCLNLEYQTPHVVQSFAEAPQLKNLSLLSGNLELGSVVLPWHQLTHLTCEDFTDVECVDMLRQCPALVECHLIGYDNDRSMDSIISFPPIVHDHLTCLKIHGTSHMDLIRLLKLPCLRVLKFSFQHFASDSDDGILVSFLTRSRCRLERIWLWNATDLSLLRCVPFLTSLVTLEICSHNVFLTDNLLRSLSDRAVLPKLQKLDIDVLLEYWGAHDWTENLMREMILSRCLRSGNSTDVRLQIFRLVYKPHEDEDDTGLMASPPRSLNGGVQN</sequence>
<evidence type="ECO:0000313" key="3">
    <source>
        <dbReference type="Proteomes" id="UP001218218"/>
    </source>
</evidence>
<evidence type="ECO:0000256" key="1">
    <source>
        <dbReference type="SAM" id="MobiDB-lite"/>
    </source>
</evidence>
<name>A0AAD7AHU8_9AGAR</name>
<protein>
    <recommendedName>
        <fullName evidence="4">F-box domain-containing protein</fullName>
    </recommendedName>
</protein>
<feature type="region of interest" description="Disordered" evidence="1">
    <location>
        <begin position="407"/>
        <end position="426"/>
    </location>
</feature>
<dbReference type="EMBL" id="JARIHO010000006">
    <property type="protein sequence ID" value="KAJ7359347.1"/>
    <property type="molecule type" value="Genomic_DNA"/>
</dbReference>
<dbReference type="InterPro" id="IPR032675">
    <property type="entry name" value="LRR_dom_sf"/>
</dbReference>
<organism evidence="2 3">
    <name type="scientific">Mycena albidolilacea</name>
    <dbReference type="NCBI Taxonomy" id="1033008"/>
    <lineage>
        <taxon>Eukaryota</taxon>
        <taxon>Fungi</taxon>
        <taxon>Dikarya</taxon>
        <taxon>Basidiomycota</taxon>
        <taxon>Agaricomycotina</taxon>
        <taxon>Agaricomycetes</taxon>
        <taxon>Agaricomycetidae</taxon>
        <taxon>Agaricales</taxon>
        <taxon>Marasmiineae</taxon>
        <taxon>Mycenaceae</taxon>
        <taxon>Mycena</taxon>
    </lineage>
</organism>
<dbReference type="SUPFAM" id="SSF52047">
    <property type="entry name" value="RNI-like"/>
    <property type="match status" value="1"/>
</dbReference>
<reference evidence="2" key="1">
    <citation type="submission" date="2023-03" db="EMBL/GenBank/DDBJ databases">
        <title>Massive genome expansion in bonnet fungi (Mycena s.s.) driven by repeated elements and novel gene families across ecological guilds.</title>
        <authorList>
            <consortium name="Lawrence Berkeley National Laboratory"/>
            <person name="Harder C.B."/>
            <person name="Miyauchi S."/>
            <person name="Viragh M."/>
            <person name="Kuo A."/>
            <person name="Thoen E."/>
            <person name="Andreopoulos B."/>
            <person name="Lu D."/>
            <person name="Skrede I."/>
            <person name="Drula E."/>
            <person name="Henrissat B."/>
            <person name="Morin E."/>
            <person name="Kohler A."/>
            <person name="Barry K."/>
            <person name="LaButti K."/>
            <person name="Morin E."/>
            <person name="Salamov A."/>
            <person name="Lipzen A."/>
            <person name="Mereny Z."/>
            <person name="Hegedus B."/>
            <person name="Baldrian P."/>
            <person name="Stursova M."/>
            <person name="Weitz H."/>
            <person name="Taylor A."/>
            <person name="Grigoriev I.V."/>
            <person name="Nagy L.G."/>
            <person name="Martin F."/>
            <person name="Kauserud H."/>
        </authorList>
    </citation>
    <scope>NUCLEOTIDE SEQUENCE</scope>
    <source>
        <strain evidence="2">CBHHK002</strain>
    </source>
</reference>
<proteinExistence type="predicted"/>
<comment type="caution">
    <text evidence="2">The sequence shown here is derived from an EMBL/GenBank/DDBJ whole genome shotgun (WGS) entry which is preliminary data.</text>
</comment>
<dbReference type="Gene3D" id="3.80.10.10">
    <property type="entry name" value="Ribonuclease Inhibitor"/>
    <property type="match status" value="1"/>
</dbReference>
<accession>A0AAD7AHU8</accession>
<keyword evidence="3" id="KW-1185">Reference proteome</keyword>
<dbReference type="Proteomes" id="UP001218218">
    <property type="component" value="Unassembled WGS sequence"/>
</dbReference>
<evidence type="ECO:0008006" key="4">
    <source>
        <dbReference type="Google" id="ProtNLM"/>
    </source>
</evidence>
<evidence type="ECO:0000313" key="2">
    <source>
        <dbReference type="EMBL" id="KAJ7359347.1"/>
    </source>
</evidence>
<gene>
    <name evidence="2" type="ORF">DFH08DRAFT_769263</name>
</gene>
<dbReference type="AlphaFoldDB" id="A0AAD7AHU8"/>
<dbReference type="Gene3D" id="1.20.1280.50">
    <property type="match status" value="1"/>
</dbReference>